<dbReference type="InterPro" id="IPR043129">
    <property type="entry name" value="ATPase_NBD"/>
</dbReference>
<dbReference type="Pfam" id="PF00480">
    <property type="entry name" value="ROK"/>
    <property type="match status" value="1"/>
</dbReference>
<dbReference type="InterPro" id="IPR000600">
    <property type="entry name" value="ROK"/>
</dbReference>
<reference evidence="2" key="2">
    <citation type="journal article" date="2021" name="PeerJ">
        <title>Extensive microbial diversity within the chicken gut microbiome revealed by metagenomics and culture.</title>
        <authorList>
            <person name="Gilroy R."/>
            <person name="Ravi A."/>
            <person name="Getino M."/>
            <person name="Pursley I."/>
            <person name="Horton D.L."/>
            <person name="Alikhan N.F."/>
            <person name="Baker D."/>
            <person name="Gharbi K."/>
            <person name="Hall N."/>
            <person name="Watson M."/>
            <person name="Adriaenssens E.M."/>
            <person name="Foster-Nyarko E."/>
            <person name="Jarju S."/>
            <person name="Secka A."/>
            <person name="Antonio M."/>
            <person name="Oren A."/>
            <person name="Chaudhuri R.R."/>
            <person name="La Ragione R."/>
            <person name="Hildebrand F."/>
            <person name="Pallen M.J."/>
        </authorList>
    </citation>
    <scope>NUCLEOTIDE SEQUENCE</scope>
    <source>
        <strain evidence="2">CHK154-7741</strain>
    </source>
</reference>
<proteinExistence type="inferred from homology"/>
<dbReference type="PANTHER" id="PTHR18964">
    <property type="entry name" value="ROK (REPRESSOR, ORF, KINASE) FAMILY"/>
    <property type="match status" value="1"/>
</dbReference>
<comment type="similarity">
    <text evidence="1">Belongs to the ROK (NagC/XylR) family.</text>
</comment>
<reference evidence="2" key="1">
    <citation type="submission" date="2020-10" db="EMBL/GenBank/DDBJ databases">
        <authorList>
            <person name="Gilroy R."/>
        </authorList>
    </citation>
    <scope>NUCLEOTIDE SEQUENCE</scope>
    <source>
        <strain evidence="2">CHK154-7741</strain>
    </source>
</reference>
<dbReference type="EMBL" id="DVOD01000068">
    <property type="protein sequence ID" value="HIU93333.1"/>
    <property type="molecule type" value="Genomic_DNA"/>
</dbReference>
<dbReference type="InterPro" id="IPR049874">
    <property type="entry name" value="ROK_cs"/>
</dbReference>
<organism evidence="2 3">
    <name type="scientific">Candidatus Limenecus avicola</name>
    <dbReference type="NCBI Taxonomy" id="2840847"/>
    <lineage>
        <taxon>Bacteria</taxon>
        <taxon>Bacillati</taxon>
        <taxon>Bacillota</taxon>
        <taxon>Clostridia</taxon>
        <taxon>Eubacteriales</taxon>
        <taxon>Clostridiaceae</taxon>
        <taxon>Clostridiaceae incertae sedis</taxon>
        <taxon>Candidatus Limenecus</taxon>
    </lineage>
</organism>
<dbReference type="Gene3D" id="3.30.420.40">
    <property type="match status" value="2"/>
</dbReference>
<comment type="caution">
    <text evidence="2">The sequence shown here is derived from an EMBL/GenBank/DDBJ whole genome shotgun (WGS) entry which is preliminary data.</text>
</comment>
<dbReference type="PROSITE" id="PS01125">
    <property type="entry name" value="ROK"/>
    <property type="match status" value="1"/>
</dbReference>
<accession>A0A9D1N2B0</accession>
<gene>
    <name evidence="2" type="ORF">IAD26_09415</name>
</gene>
<evidence type="ECO:0000256" key="1">
    <source>
        <dbReference type="ARBA" id="ARBA00006479"/>
    </source>
</evidence>
<evidence type="ECO:0000313" key="3">
    <source>
        <dbReference type="Proteomes" id="UP000886748"/>
    </source>
</evidence>
<dbReference type="PANTHER" id="PTHR18964:SF149">
    <property type="entry name" value="BIFUNCTIONAL UDP-N-ACETYLGLUCOSAMINE 2-EPIMERASE_N-ACETYLMANNOSAMINE KINASE"/>
    <property type="match status" value="1"/>
</dbReference>
<evidence type="ECO:0000313" key="2">
    <source>
        <dbReference type="EMBL" id="HIU93333.1"/>
    </source>
</evidence>
<sequence length="319" mass="33309">MFEKFRIGVDIGGTNVKIALVDKKGEISHPKTVPTRAEMGYEYTISNITQCIKDLMKEAGIDRSAIEGIGFGFPGQIDCDNGIVRILPNIPGWIDVPIAEIMQKEFNVPVKVDNDVRCMALAELNYGAGAGCKNLICITVGTGIGSGLVINGKLVRGASNAAGEIGHIKMEMHDGLICGCGDTGCFEAYASGPAIVAMAKDYVKGGKSAKFREIAGSTGAITPAIVCQAAQEGDVVAKKIFERMGEYLGIGLSSVVNLLNPEKIVIGGGVADAGDILFEPLKRTLKDRAMPIQGAAVSVVPAQLGNTAGLIGASLLIDN</sequence>
<protein>
    <submittedName>
        <fullName evidence="2">ROK family protein</fullName>
    </submittedName>
</protein>
<dbReference type="Proteomes" id="UP000886748">
    <property type="component" value="Unassembled WGS sequence"/>
</dbReference>
<dbReference type="SUPFAM" id="SSF53067">
    <property type="entry name" value="Actin-like ATPase domain"/>
    <property type="match status" value="1"/>
</dbReference>
<name>A0A9D1N2B0_9CLOT</name>
<dbReference type="CDD" id="cd24068">
    <property type="entry name" value="ASKHA_NBD_ROK_FnNanK-like"/>
    <property type="match status" value="1"/>
</dbReference>
<dbReference type="AlphaFoldDB" id="A0A9D1N2B0"/>